<evidence type="ECO:0000256" key="3">
    <source>
        <dbReference type="ARBA" id="ARBA00022527"/>
    </source>
</evidence>
<dbReference type="GO" id="GO:0008772">
    <property type="term" value="F:[isocitrate dehydrogenase (NADP+)] kinase activity"/>
    <property type="evidence" value="ECO:0007669"/>
    <property type="project" value="UniProtKB-UniRule"/>
</dbReference>
<dbReference type="GO" id="GO:0005524">
    <property type="term" value="F:ATP binding"/>
    <property type="evidence" value="ECO:0007669"/>
    <property type="project" value="UniProtKB-UniRule"/>
</dbReference>
<dbReference type="PANTHER" id="PTHR39559:SF1">
    <property type="entry name" value="ISOCITRATE DEHYDROGENASE KINASE_PHOSPHATASE"/>
    <property type="match status" value="1"/>
</dbReference>
<dbReference type="Pfam" id="PF20423">
    <property type="entry name" value="AceK_regulatory"/>
    <property type="match status" value="1"/>
</dbReference>
<keyword evidence="6 11" id="KW-0547">Nucleotide-binding</keyword>
<dbReference type="EC" id="2.7.11.5" evidence="11"/>
<dbReference type="InterPro" id="IPR046854">
    <property type="entry name" value="AceK_regulatory"/>
</dbReference>
<evidence type="ECO:0000313" key="15">
    <source>
        <dbReference type="EMBL" id="AGA33904.1"/>
    </source>
</evidence>
<dbReference type="RefSeq" id="WP_015259025.1">
    <property type="nucleotide sequence ID" value="NC_019902.2"/>
</dbReference>
<evidence type="ECO:0000256" key="2">
    <source>
        <dbReference type="ARBA" id="ARBA00022490"/>
    </source>
</evidence>
<dbReference type="GO" id="GO:0006006">
    <property type="term" value="P:glucose metabolic process"/>
    <property type="evidence" value="ECO:0007669"/>
    <property type="project" value="InterPro"/>
</dbReference>
<keyword evidence="16" id="KW-1185">Reference proteome</keyword>
<evidence type="ECO:0000256" key="6">
    <source>
        <dbReference type="ARBA" id="ARBA00022741"/>
    </source>
</evidence>
<keyword evidence="2 11" id="KW-0963">Cytoplasm</keyword>
<evidence type="ECO:0000259" key="14">
    <source>
        <dbReference type="Pfam" id="PF20423"/>
    </source>
</evidence>
<evidence type="ECO:0000256" key="10">
    <source>
        <dbReference type="ARBA" id="ARBA00022912"/>
    </source>
</evidence>
<evidence type="ECO:0000256" key="8">
    <source>
        <dbReference type="ARBA" id="ARBA00022801"/>
    </source>
</evidence>
<comment type="function">
    <text evidence="11">Bifunctional enzyme which can phosphorylate or dephosphorylate isocitrate dehydrogenase (IDH) on a specific serine residue. This is a regulatory mechanism which enables bacteria to bypass the Krebs cycle via the glyoxylate shunt in response to the source of carbon. When bacteria are grown on glucose, IDH is fully active and unphosphorylated, but when grown on acetate or ethanol, the activity of IDH declines drastically concomitant with its phosphorylation.</text>
</comment>
<keyword evidence="7 11" id="KW-0418">Kinase</keyword>
<protein>
    <recommendedName>
        <fullName evidence="11">Isocitrate dehydrogenase kinase/phosphatase</fullName>
        <shortName evidence="11">IDH kinase/phosphatase</shortName>
        <shortName evidence="11">IDHK/P</shortName>
        <ecNumber evidence="11">2.7.11.5</ecNumber>
        <ecNumber evidence="11">3.1.3.-</ecNumber>
    </recommendedName>
</protein>
<sequence length="599" mass="69992">MATAREQLATCPEQEGSDTLASRRGRHRRASQLARAILTGFERHYSFFAEITSDARQRFERADWNAVRESSAQRISFYDVRVRETISKLHSTFEIDCLDEPLWQEVKRVYTDLLRHHSRPELAETFFNSVFCQLFARKYYHNDNIFVESTIDREELAARYRVCMSFHPRAAGLEQCVWEILSAFYFSIPYEDIDRDVQRIAEAFRERAPQAAARMEELRIDVLESPFFRNKAAYLIGRVTWDDEMEPFVTPLINNEQGAIRADTLLTTREQMEAVFNFARAYFMAKTPVPAATVAFLQTLMPDKPLAEMYMSIGFQKQAKNEFYRDFLAHLAQSTDEFKLAEGTPGMVMLVFTLPSYGYVFKVIRDRFPPPKDVTHEQVKQRYQQVKLHDRVGRMADTLEFSDVAFPLDRFPPELLAELRSEIPSLLEFDGDVLVIKHLYIERRMLPLNLFLEEADFEERSAVLDDWGLAIKQLMAVNIFPGDLLFKNFGVNCLGKVVFYDYDEIAYLTDCNFRRIPAAMTPEDELSAEPWFSVGPHDIFPEEFPTFLCQDPEVRQILNETHPELFDYRYWRARQQDIRNGAHGDVFPYSSQIRFPHPQ</sequence>
<dbReference type="GO" id="GO:0004721">
    <property type="term" value="F:phosphoprotein phosphatase activity"/>
    <property type="evidence" value="ECO:0007669"/>
    <property type="project" value="UniProtKB-KW"/>
</dbReference>
<feature type="binding site" evidence="11">
    <location>
        <position position="362"/>
    </location>
    <ligand>
        <name>ATP</name>
        <dbReference type="ChEBI" id="CHEBI:30616"/>
    </ligand>
</feature>
<feature type="domain" description="Isocitrate dehydrogenase kinase/phosphatase (AceK) regulatory" evidence="14">
    <location>
        <begin position="34"/>
        <end position="334"/>
    </location>
</feature>
<feature type="binding site" evidence="11">
    <location>
        <begin position="341"/>
        <end position="347"/>
    </location>
    <ligand>
        <name>ATP</name>
        <dbReference type="ChEBI" id="CHEBI:30616"/>
    </ligand>
</feature>
<dbReference type="Pfam" id="PF06315">
    <property type="entry name" value="AceK_kinase"/>
    <property type="match status" value="1"/>
</dbReference>
<dbReference type="STRING" id="1255043.TVNIR_2248"/>
<keyword evidence="1 11" id="KW-0329">Glyoxylate bypass</keyword>
<dbReference type="Proteomes" id="UP000010809">
    <property type="component" value="Chromosome"/>
</dbReference>
<dbReference type="InterPro" id="IPR010452">
    <property type="entry name" value="Isocitrate_DH_AceK"/>
</dbReference>
<name>L0DWE8_THIND</name>
<dbReference type="HAMAP" id="MF_00747">
    <property type="entry name" value="AceK"/>
    <property type="match status" value="1"/>
</dbReference>
<dbReference type="GO" id="GO:0006097">
    <property type="term" value="P:glyoxylate cycle"/>
    <property type="evidence" value="ECO:0007669"/>
    <property type="project" value="UniProtKB-UniRule"/>
</dbReference>
<evidence type="ECO:0000256" key="12">
    <source>
        <dbReference type="SAM" id="MobiDB-lite"/>
    </source>
</evidence>
<dbReference type="GO" id="GO:0006099">
    <property type="term" value="P:tricarboxylic acid cycle"/>
    <property type="evidence" value="ECO:0007669"/>
    <property type="project" value="UniProtKB-UniRule"/>
</dbReference>
<comment type="subcellular location">
    <subcellularLocation>
        <location evidence="11">Cytoplasm</location>
    </subcellularLocation>
</comment>
<feature type="active site" evidence="11">
    <location>
        <position position="397"/>
    </location>
</feature>
<keyword evidence="3 11" id="KW-0723">Serine/threonine-protein kinase</keyword>
<evidence type="ECO:0000256" key="9">
    <source>
        <dbReference type="ARBA" id="ARBA00022840"/>
    </source>
</evidence>
<keyword evidence="5 11" id="KW-0808">Transferase</keyword>
<dbReference type="NCBIfam" id="NF002804">
    <property type="entry name" value="PRK02946.1"/>
    <property type="match status" value="1"/>
</dbReference>
<comment type="catalytic activity">
    <reaction evidence="11">
        <text>L-seryl-[isocitrate dehydrogenase] + ATP = O-phospho-L-seryl-[isocitrate dehydrogenase] + ADP + H(+)</text>
        <dbReference type="Rhea" id="RHEA:43540"/>
        <dbReference type="Rhea" id="RHEA-COMP:10605"/>
        <dbReference type="Rhea" id="RHEA-COMP:10606"/>
        <dbReference type="ChEBI" id="CHEBI:15378"/>
        <dbReference type="ChEBI" id="CHEBI:29999"/>
        <dbReference type="ChEBI" id="CHEBI:30616"/>
        <dbReference type="ChEBI" id="CHEBI:83421"/>
        <dbReference type="ChEBI" id="CHEBI:456216"/>
        <dbReference type="EC" id="2.7.11.5"/>
    </reaction>
</comment>
<evidence type="ECO:0000256" key="7">
    <source>
        <dbReference type="ARBA" id="ARBA00022777"/>
    </source>
</evidence>
<evidence type="ECO:0000256" key="5">
    <source>
        <dbReference type="ARBA" id="ARBA00022679"/>
    </source>
</evidence>
<keyword evidence="9 11" id="KW-0067">ATP-binding</keyword>
<dbReference type="AlphaFoldDB" id="L0DWE8"/>
<dbReference type="PATRIC" id="fig|1255043.3.peg.2269"/>
<dbReference type="GO" id="GO:0005737">
    <property type="term" value="C:cytoplasm"/>
    <property type="evidence" value="ECO:0007669"/>
    <property type="project" value="UniProtKB-SubCell"/>
</dbReference>
<dbReference type="InterPro" id="IPR046855">
    <property type="entry name" value="AceK_kinase"/>
</dbReference>
<evidence type="ECO:0000259" key="13">
    <source>
        <dbReference type="Pfam" id="PF06315"/>
    </source>
</evidence>
<keyword evidence="10 11" id="KW-0904">Protein phosphatase</keyword>
<keyword evidence="4 11" id="KW-0816">Tricarboxylic acid cycle</keyword>
<feature type="region of interest" description="Disordered" evidence="12">
    <location>
        <begin position="1"/>
        <end position="25"/>
    </location>
</feature>
<dbReference type="GO" id="GO:0004674">
    <property type="term" value="F:protein serine/threonine kinase activity"/>
    <property type="evidence" value="ECO:0007669"/>
    <property type="project" value="UniProtKB-KW"/>
</dbReference>
<organism evidence="15 16">
    <name type="scientific">Thioalkalivibrio nitratireducens (strain DSM 14787 / UNIQEM 213 / ALEN2)</name>
    <dbReference type="NCBI Taxonomy" id="1255043"/>
    <lineage>
        <taxon>Bacteria</taxon>
        <taxon>Pseudomonadati</taxon>
        <taxon>Pseudomonadota</taxon>
        <taxon>Gammaproteobacteria</taxon>
        <taxon>Chromatiales</taxon>
        <taxon>Ectothiorhodospiraceae</taxon>
        <taxon>Thioalkalivibrio</taxon>
    </lineage>
</organism>
<dbReference type="HOGENOM" id="CLU_033804_1_1_6"/>
<dbReference type="GO" id="GO:0016208">
    <property type="term" value="F:AMP binding"/>
    <property type="evidence" value="ECO:0007669"/>
    <property type="project" value="TreeGrafter"/>
</dbReference>
<dbReference type="PIRSF" id="PIRSF000719">
    <property type="entry name" value="AceK"/>
    <property type="match status" value="1"/>
</dbReference>
<comment type="similarity">
    <text evidence="11">Belongs to the AceK family.</text>
</comment>
<evidence type="ECO:0000256" key="11">
    <source>
        <dbReference type="HAMAP-Rule" id="MF_00747"/>
    </source>
</evidence>
<dbReference type="KEGG" id="tni:TVNIR_2248"/>
<feature type="domain" description="Isocitrate dehydrogenase kinase/phosphatase (AceK) kinase" evidence="13">
    <location>
        <begin position="336"/>
        <end position="590"/>
    </location>
</feature>
<reference evidence="15" key="1">
    <citation type="submission" date="2015-12" db="EMBL/GenBank/DDBJ databases">
        <authorList>
            <person name="Tikhonova T.V."/>
            <person name="Pavlov A.R."/>
            <person name="Beletsky A.V."/>
            <person name="Mardanov A.V."/>
            <person name="Sorokin D.Y."/>
            <person name="Ravin N.V."/>
            <person name="Popov V.O."/>
        </authorList>
    </citation>
    <scope>NUCLEOTIDE SEQUENCE</scope>
    <source>
        <strain evidence="15">DSM 14787</strain>
    </source>
</reference>
<dbReference type="eggNOG" id="COG4579">
    <property type="taxonomic scope" value="Bacteria"/>
</dbReference>
<dbReference type="EMBL" id="CP003989">
    <property type="protein sequence ID" value="AGA33904.1"/>
    <property type="molecule type" value="Genomic_DNA"/>
</dbReference>
<gene>
    <name evidence="15" type="primary">aceK [H]</name>
    <name evidence="11" type="synonym">aceK</name>
    <name evidence="15" type="ordered locus">TVNIR_2248</name>
</gene>
<keyword evidence="8 11" id="KW-0378">Hydrolase</keyword>
<dbReference type="EC" id="3.1.3.-" evidence="11"/>
<proteinExistence type="inferred from homology"/>
<evidence type="ECO:0000256" key="4">
    <source>
        <dbReference type="ARBA" id="ARBA00022532"/>
    </source>
</evidence>
<accession>L0DWE8</accession>
<dbReference type="OrthoDB" id="5287793at2"/>
<evidence type="ECO:0000256" key="1">
    <source>
        <dbReference type="ARBA" id="ARBA00022435"/>
    </source>
</evidence>
<evidence type="ECO:0000313" key="16">
    <source>
        <dbReference type="Proteomes" id="UP000010809"/>
    </source>
</evidence>
<dbReference type="PANTHER" id="PTHR39559">
    <property type="match status" value="1"/>
</dbReference>